<dbReference type="PANTHER" id="PTHR42059:SF1">
    <property type="entry name" value="TNT DOMAIN-CONTAINING PROTEIN"/>
    <property type="match status" value="1"/>
</dbReference>
<dbReference type="EMBL" id="CP074132">
    <property type="protein sequence ID" value="QUX30064.1"/>
    <property type="molecule type" value="Genomic_DNA"/>
</dbReference>
<dbReference type="Proteomes" id="UP000678016">
    <property type="component" value="Chromosome"/>
</dbReference>
<evidence type="ECO:0000313" key="5">
    <source>
        <dbReference type="Proteomes" id="UP000678016"/>
    </source>
</evidence>
<dbReference type="Pfam" id="PF14021">
    <property type="entry name" value="TNT"/>
    <property type="match status" value="1"/>
</dbReference>
<accession>A0ABX8C6K9</accession>
<protein>
    <submittedName>
        <fullName evidence="4">TNT domain-containing protein</fullName>
    </submittedName>
</protein>
<name>A0ABX8C6K9_9ACTN</name>
<feature type="region of interest" description="Disordered" evidence="1">
    <location>
        <begin position="22"/>
        <end position="53"/>
    </location>
</feature>
<feature type="signal peptide" evidence="2">
    <location>
        <begin position="1"/>
        <end position="22"/>
    </location>
</feature>
<feature type="chain" id="PRO_5045265980" evidence="2">
    <location>
        <begin position="23"/>
        <end position="250"/>
    </location>
</feature>
<evidence type="ECO:0000256" key="2">
    <source>
        <dbReference type="SAM" id="SignalP"/>
    </source>
</evidence>
<feature type="region of interest" description="Disordered" evidence="1">
    <location>
        <begin position="226"/>
        <end position="250"/>
    </location>
</feature>
<organism evidence="4 5">
    <name type="scientific">Nocardiopsis akebiae</name>
    <dbReference type="NCBI Taxonomy" id="2831968"/>
    <lineage>
        <taxon>Bacteria</taxon>
        <taxon>Bacillati</taxon>
        <taxon>Actinomycetota</taxon>
        <taxon>Actinomycetes</taxon>
        <taxon>Streptosporangiales</taxon>
        <taxon>Nocardiopsidaceae</taxon>
        <taxon>Nocardiopsis</taxon>
    </lineage>
</organism>
<keyword evidence="2" id="KW-0732">Signal</keyword>
<feature type="compositionally biased region" description="Pro residues" evidence="1">
    <location>
        <begin position="24"/>
        <end position="35"/>
    </location>
</feature>
<dbReference type="InterPro" id="IPR025331">
    <property type="entry name" value="TNT"/>
</dbReference>
<evidence type="ECO:0000259" key="3">
    <source>
        <dbReference type="Pfam" id="PF14021"/>
    </source>
</evidence>
<dbReference type="RefSeq" id="WP_212642870.1">
    <property type="nucleotide sequence ID" value="NZ_CP074132.1"/>
</dbReference>
<reference evidence="5" key="1">
    <citation type="submission" date="2021-05" db="EMBL/GenBank/DDBJ databases">
        <title>Direct Submission.</title>
        <authorList>
            <person name="Li K."/>
            <person name="Gao J."/>
        </authorList>
    </citation>
    <scope>NUCLEOTIDE SEQUENCE [LARGE SCALE GENOMIC DNA]</scope>
    <source>
        <strain evidence="5">HDS12</strain>
    </source>
</reference>
<dbReference type="PANTHER" id="PTHR42059">
    <property type="entry name" value="TNT DOMAIN-CONTAINING PROTEIN"/>
    <property type="match status" value="1"/>
</dbReference>
<evidence type="ECO:0000256" key="1">
    <source>
        <dbReference type="SAM" id="MobiDB-lite"/>
    </source>
</evidence>
<evidence type="ECO:0000313" key="4">
    <source>
        <dbReference type="EMBL" id="QUX30064.1"/>
    </source>
</evidence>
<dbReference type="InterPro" id="IPR053024">
    <property type="entry name" value="Fungal_surface_NADase"/>
</dbReference>
<feature type="domain" description="TNT" evidence="3">
    <location>
        <begin position="126"/>
        <end position="229"/>
    </location>
</feature>
<gene>
    <name evidence="4" type="ORF">KGD83_05815</name>
</gene>
<keyword evidence="5" id="KW-1185">Reference proteome</keyword>
<sequence length="250" mass="26492">MKLSVTVGTALALLMAAQPAHAVPAPPAPPAPSAPFAPQEARCPVLDPPPSEEDLERYLCGDPRLGPAELPGDGPVGALLEGYERLGGLSPDAFLDRWAAPEGWDYPDHMGFVVEDGEPVTELRVLPEGWMLDRFGSPRGTFLAPAGAPYERRALPPDSLNTWPDGPEHNYNCYEVTEEFTALVGPIAPHFEQPGGGEQVLVPAEGVVEAPEAEYASVNQLLEGGHLEQRPAGECVPAEGSAGRPDTAPR</sequence>
<proteinExistence type="predicted"/>